<dbReference type="SUPFAM" id="SSF69318">
    <property type="entry name" value="Integrin alpha N-terminal domain"/>
    <property type="match status" value="3"/>
</dbReference>
<sequence>MKKQLLLILSLFVLQTGLADESYNTNGDFTLDYSLNGHGDPNFAELLDSAGLGAQSVLAGMDFDGDGLGEILFSIDETLAPGGPDPGKLGCYLYEADGSGGYNHVWHFVTPDPGNSLPGMFHGDIDGDGLHEIYFGVPPAVGANDNTWGTYIFEQNADGTFPTTATLLFQYGMTSADNFRPAGYDIGDVDGDGNLELCTVDRGTRKLSIDQLSTTGLDGFAGFTNEFVDSLHLGGGSVYNLDIVDFDGDGHQEVWVNTWDNFSMAVFESDAQGGMALAADLNGIFPDGDPASFRRNGFAFHDADGDMDLDAWFPMTNGKLYYLENSVNDLDELVAGENQMTNGGLESGTTGWGFWPDPMVNMAMIGTGETMFNTDSTFTAFEGDSALKIWGLYAGGTNMENNAFILYTGNNAIAPGSQFVTSAEFYTNSADDLNQLDAYGVLYAKYFGDNYSWIGMETVNFQSSAPDLWHHREVLCTVPDGATIIQVGVMHVQPSDTSHGSFYVDDLQLRMVDSIGVDLLAAGHFSEVLTFGERNRGSDMGDIDGDGKMDIIAGTGTKETIVRMEFMGGDPTDESRYDVTTIFESKGEPADRYYPLDISDSDLDGDGNLEVVLTNLYASNADQPLIFVLDNNEFSWDWDGGNEAWHLADNWSIAAIGLKTAGDSLFQTDPTGNSRTAIGGMDMDGDGAAEVIVTDYPGHRVIVFEYDGANNAFDVVWTSPVVEAVNHSANPRTVGVGDLDGDGKQEIVFPSSNVDAEGYHIYEWDGVMGSDNYGTTFSSNCQVEVDTCCAEDGPGTDTYGASFRGDHERITLFDVDGDGRQELVTAVRRGGPRGTLIVSLNDGDDIVHNSGGGFETWNTEFFVDRGDYGGGSPYQALPADLNGDGNFELVNHTWNYFNFYNITSTGENEYAIADVGAEGSFYQTTYPNDEVSLFGGTAGDIDGDGNDEAYFASYGSWGVGTNDVYVIDYDAGDDVLTINEDHVTKIGNVGTFHAAIGRGGYDGGGKTVFFGRGRPNVSGLEYIGPDPSHAGSYMERPVYWGELDVTQNTTTTDETGAVTVSHSQKWGFVSKIVTEWDGASLDFDMDSKKELLVSFQNVTDTLTHTAYTWNATTSQYDTVLTKVANPKPWNFLVLENGTDQLDADEPMMFINPEEYRLAQNYPNPFNPNTTIEYTVPINRKVSIHVYNITGQLVKTLVDNQLVTSGTHKVVWNGKNNLDRKVSTGMYLYSLEWAGMKKVKSMTLLK</sequence>
<dbReference type="InterPro" id="IPR028994">
    <property type="entry name" value="Integrin_alpha_N"/>
</dbReference>
<dbReference type="AlphaFoldDB" id="A0A381QR27"/>
<gene>
    <name evidence="2" type="ORF">METZ01_LOCUS32867</name>
</gene>
<organism evidence="2">
    <name type="scientific">marine metagenome</name>
    <dbReference type="NCBI Taxonomy" id="408172"/>
    <lineage>
        <taxon>unclassified sequences</taxon>
        <taxon>metagenomes</taxon>
        <taxon>ecological metagenomes</taxon>
    </lineage>
</organism>
<dbReference type="Gene3D" id="2.130.10.130">
    <property type="entry name" value="Integrin alpha, N-terminal"/>
    <property type="match status" value="2"/>
</dbReference>
<evidence type="ECO:0008006" key="3">
    <source>
        <dbReference type="Google" id="ProtNLM"/>
    </source>
</evidence>
<evidence type="ECO:0000313" key="2">
    <source>
        <dbReference type="EMBL" id="SUZ80013.1"/>
    </source>
</evidence>
<keyword evidence="1" id="KW-0732">Signal</keyword>
<evidence type="ECO:0000256" key="1">
    <source>
        <dbReference type="ARBA" id="ARBA00022729"/>
    </source>
</evidence>
<dbReference type="InterPro" id="IPR026444">
    <property type="entry name" value="Secre_tail"/>
</dbReference>
<reference evidence="2" key="1">
    <citation type="submission" date="2018-05" db="EMBL/GenBank/DDBJ databases">
        <authorList>
            <person name="Lanie J.A."/>
            <person name="Ng W.-L."/>
            <person name="Kazmierczak K.M."/>
            <person name="Andrzejewski T.M."/>
            <person name="Davidsen T.M."/>
            <person name="Wayne K.J."/>
            <person name="Tettelin H."/>
            <person name="Glass J.I."/>
            <person name="Rusch D."/>
            <person name="Podicherti R."/>
            <person name="Tsui H.-C.T."/>
            <person name="Winkler M.E."/>
        </authorList>
    </citation>
    <scope>NUCLEOTIDE SEQUENCE</scope>
</reference>
<proteinExistence type="predicted"/>
<dbReference type="Gene3D" id="2.60.120.260">
    <property type="entry name" value="Galactose-binding domain-like"/>
    <property type="match status" value="1"/>
</dbReference>
<dbReference type="PANTHER" id="PTHR46580">
    <property type="entry name" value="SENSOR KINASE-RELATED"/>
    <property type="match status" value="1"/>
</dbReference>
<dbReference type="Pfam" id="PF13517">
    <property type="entry name" value="FG-GAP_3"/>
    <property type="match status" value="1"/>
</dbReference>
<dbReference type="InterPro" id="IPR013517">
    <property type="entry name" value="FG-GAP"/>
</dbReference>
<name>A0A381QR27_9ZZZZ</name>
<dbReference type="Gene3D" id="2.60.40.4070">
    <property type="match status" value="1"/>
</dbReference>
<dbReference type="EMBL" id="UINC01001410">
    <property type="protein sequence ID" value="SUZ80013.1"/>
    <property type="molecule type" value="Genomic_DNA"/>
</dbReference>
<dbReference type="PANTHER" id="PTHR46580:SF4">
    <property type="entry name" value="ATP_GTP-BINDING PROTEIN"/>
    <property type="match status" value="1"/>
</dbReference>
<dbReference type="NCBIfam" id="TIGR04183">
    <property type="entry name" value="Por_Secre_tail"/>
    <property type="match status" value="1"/>
</dbReference>
<protein>
    <recommendedName>
        <fullName evidence="3">FlgD Ig-like domain-containing protein</fullName>
    </recommendedName>
</protein>
<accession>A0A381QR27</accession>